<evidence type="ECO:0000256" key="4">
    <source>
        <dbReference type="ARBA" id="ARBA00022842"/>
    </source>
</evidence>
<evidence type="ECO:0000259" key="6">
    <source>
        <dbReference type="Pfam" id="PF01850"/>
    </source>
</evidence>
<evidence type="ECO:0000256" key="3">
    <source>
        <dbReference type="ARBA" id="ARBA00022801"/>
    </source>
</evidence>
<accession>A0A1I4DRD3</accession>
<dbReference type="GeneID" id="96303021"/>
<keyword evidence="8" id="KW-1185">Reference proteome</keyword>
<gene>
    <name evidence="7" type="ORF">SAMN05216275_14239</name>
</gene>
<feature type="domain" description="PIN" evidence="6">
    <location>
        <begin position="20"/>
        <end position="52"/>
    </location>
</feature>
<reference evidence="8" key="1">
    <citation type="submission" date="2016-10" db="EMBL/GenBank/DDBJ databases">
        <authorList>
            <person name="Varghese N."/>
            <person name="Submissions S."/>
        </authorList>
    </citation>
    <scope>NUCLEOTIDE SEQUENCE [LARGE SCALE GENOMIC DNA]</scope>
    <source>
        <strain evidence="8">CGMCC 4.2126</strain>
    </source>
</reference>
<dbReference type="RefSeq" id="WP_245789922.1">
    <property type="nucleotide sequence ID" value="NZ_FOQY01000042.1"/>
</dbReference>
<dbReference type="Proteomes" id="UP000199111">
    <property type="component" value="Unassembled WGS sequence"/>
</dbReference>
<keyword evidence="1" id="KW-0540">Nuclease</keyword>
<dbReference type="Pfam" id="PF01850">
    <property type="entry name" value="PIN"/>
    <property type="match status" value="1"/>
</dbReference>
<keyword evidence="2" id="KW-0479">Metal-binding</keyword>
<evidence type="ECO:0000313" key="7">
    <source>
        <dbReference type="EMBL" id="SFK94531.1"/>
    </source>
</evidence>
<evidence type="ECO:0000313" key="8">
    <source>
        <dbReference type="Proteomes" id="UP000199111"/>
    </source>
</evidence>
<keyword evidence="4" id="KW-0460">Magnesium</keyword>
<dbReference type="InterPro" id="IPR002716">
    <property type="entry name" value="PIN_dom"/>
</dbReference>
<dbReference type="SUPFAM" id="SSF88723">
    <property type="entry name" value="PIN domain-like"/>
    <property type="match status" value="1"/>
</dbReference>
<proteinExistence type="predicted"/>
<evidence type="ECO:0000256" key="5">
    <source>
        <dbReference type="SAM" id="MobiDB-lite"/>
    </source>
</evidence>
<organism evidence="7 8">
    <name type="scientific">Streptosporangium canum</name>
    <dbReference type="NCBI Taxonomy" id="324952"/>
    <lineage>
        <taxon>Bacteria</taxon>
        <taxon>Bacillati</taxon>
        <taxon>Actinomycetota</taxon>
        <taxon>Actinomycetes</taxon>
        <taxon>Streptosporangiales</taxon>
        <taxon>Streptosporangiaceae</taxon>
        <taxon>Streptosporangium</taxon>
    </lineage>
</organism>
<dbReference type="GO" id="GO:0046872">
    <property type="term" value="F:metal ion binding"/>
    <property type="evidence" value="ECO:0007669"/>
    <property type="project" value="UniProtKB-KW"/>
</dbReference>
<keyword evidence="3" id="KW-0378">Hydrolase</keyword>
<dbReference type="GO" id="GO:0016787">
    <property type="term" value="F:hydrolase activity"/>
    <property type="evidence" value="ECO:0007669"/>
    <property type="project" value="UniProtKB-KW"/>
</dbReference>
<protein>
    <recommendedName>
        <fullName evidence="6">PIN domain-containing protein</fullName>
    </recommendedName>
</protein>
<name>A0A1I4DRD3_9ACTN</name>
<dbReference type="InterPro" id="IPR029060">
    <property type="entry name" value="PIN-like_dom_sf"/>
</dbReference>
<dbReference type="Gene3D" id="3.40.50.1010">
    <property type="entry name" value="5'-nuclease"/>
    <property type="match status" value="1"/>
</dbReference>
<dbReference type="AlphaFoldDB" id="A0A1I4DRD3"/>
<evidence type="ECO:0000256" key="2">
    <source>
        <dbReference type="ARBA" id="ARBA00022723"/>
    </source>
</evidence>
<sequence>MTRNLVDVDEETPAATSGHQGPSAVDLLIAVTARHHGLKVLHYDRDFATIAKAADVETEWVAPPGSVN</sequence>
<dbReference type="GO" id="GO:0004518">
    <property type="term" value="F:nuclease activity"/>
    <property type="evidence" value="ECO:0007669"/>
    <property type="project" value="UniProtKB-KW"/>
</dbReference>
<feature type="region of interest" description="Disordered" evidence="5">
    <location>
        <begin position="1"/>
        <end position="21"/>
    </location>
</feature>
<evidence type="ECO:0000256" key="1">
    <source>
        <dbReference type="ARBA" id="ARBA00022722"/>
    </source>
</evidence>
<dbReference type="EMBL" id="FOQY01000042">
    <property type="protein sequence ID" value="SFK94531.1"/>
    <property type="molecule type" value="Genomic_DNA"/>
</dbReference>